<gene>
    <name evidence="6" type="ORF">GCM10009810_29400</name>
</gene>
<evidence type="ECO:0000313" key="7">
    <source>
        <dbReference type="Proteomes" id="UP001501475"/>
    </source>
</evidence>
<protein>
    <recommendedName>
        <fullName evidence="2">DNA-directed DNA polymerase</fullName>
        <ecNumber evidence="2">2.7.7.7</ecNumber>
    </recommendedName>
</protein>
<dbReference type="RefSeq" id="WP_344067565.1">
    <property type="nucleotide sequence ID" value="NZ_BAAAPN010000059.1"/>
</dbReference>
<accession>A0ABP4X4A1</accession>
<dbReference type="Gene3D" id="1.10.150.20">
    <property type="entry name" value="5' to 3' exonuclease, C-terminal subdomain"/>
    <property type="match status" value="1"/>
</dbReference>
<comment type="similarity">
    <text evidence="1">Belongs to the DNA polymerase type-A family.</text>
</comment>
<evidence type="ECO:0000256" key="1">
    <source>
        <dbReference type="ARBA" id="ARBA00007705"/>
    </source>
</evidence>
<dbReference type="EMBL" id="BAAAPN010000059">
    <property type="protein sequence ID" value="GAA1769018.1"/>
    <property type="molecule type" value="Genomic_DNA"/>
</dbReference>
<dbReference type="SUPFAM" id="SSF53098">
    <property type="entry name" value="Ribonuclease H-like"/>
    <property type="match status" value="1"/>
</dbReference>
<organism evidence="6 7">
    <name type="scientific">Nostocoides vanveenii</name>
    <dbReference type="NCBI Taxonomy" id="330835"/>
    <lineage>
        <taxon>Bacteria</taxon>
        <taxon>Bacillati</taxon>
        <taxon>Actinomycetota</taxon>
        <taxon>Actinomycetes</taxon>
        <taxon>Micrococcales</taxon>
        <taxon>Intrasporangiaceae</taxon>
        <taxon>Nostocoides</taxon>
    </lineage>
</organism>
<dbReference type="Gene3D" id="3.30.70.370">
    <property type="match status" value="1"/>
</dbReference>
<dbReference type="Pfam" id="PF00476">
    <property type="entry name" value="DNA_pol_A"/>
    <property type="match status" value="1"/>
</dbReference>
<dbReference type="SMART" id="SM00482">
    <property type="entry name" value="POLAc"/>
    <property type="match status" value="1"/>
</dbReference>
<dbReference type="PANTHER" id="PTHR10133:SF27">
    <property type="entry name" value="DNA POLYMERASE NU"/>
    <property type="match status" value="1"/>
</dbReference>
<evidence type="ECO:0000259" key="5">
    <source>
        <dbReference type="SMART" id="SM00482"/>
    </source>
</evidence>
<dbReference type="InterPro" id="IPR036397">
    <property type="entry name" value="RNaseH_sf"/>
</dbReference>
<comment type="caution">
    <text evidence="6">The sequence shown here is derived from an EMBL/GenBank/DDBJ whole genome shotgun (WGS) entry which is preliminary data.</text>
</comment>
<dbReference type="PANTHER" id="PTHR10133">
    <property type="entry name" value="DNA POLYMERASE I"/>
    <property type="match status" value="1"/>
</dbReference>
<dbReference type="Proteomes" id="UP001501475">
    <property type="component" value="Unassembled WGS sequence"/>
</dbReference>
<dbReference type="Gene3D" id="3.30.420.10">
    <property type="entry name" value="Ribonuclease H-like superfamily/Ribonuclease H"/>
    <property type="match status" value="1"/>
</dbReference>
<comment type="catalytic activity">
    <reaction evidence="4">
        <text>DNA(n) + a 2'-deoxyribonucleoside 5'-triphosphate = DNA(n+1) + diphosphate</text>
        <dbReference type="Rhea" id="RHEA:22508"/>
        <dbReference type="Rhea" id="RHEA-COMP:17339"/>
        <dbReference type="Rhea" id="RHEA-COMP:17340"/>
        <dbReference type="ChEBI" id="CHEBI:33019"/>
        <dbReference type="ChEBI" id="CHEBI:61560"/>
        <dbReference type="ChEBI" id="CHEBI:173112"/>
        <dbReference type="EC" id="2.7.7.7"/>
    </reaction>
</comment>
<proteinExistence type="inferred from homology"/>
<keyword evidence="7" id="KW-1185">Reference proteome</keyword>
<dbReference type="InterPro" id="IPR002298">
    <property type="entry name" value="DNA_polymerase_A"/>
</dbReference>
<dbReference type="InterPro" id="IPR012337">
    <property type="entry name" value="RNaseH-like_sf"/>
</dbReference>
<evidence type="ECO:0000313" key="6">
    <source>
        <dbReference type="EMBL" id="GAA1769018.1"/>
    </source>
</evidence>
<dbReference type="InterPro" id="IPR043502">
    <property type="entry name" value="DNA/RNA_pol_sf"/>
</dbReference>
<evidence type="ECO:0000256" key="4">
    <source>
        <dbReference type="ARBA" id="ARBA00049244"/>
    </source>
</evidence>
<evidence type="ECO:0000256" key="3">
    <source>
        <dbReference type="ARBA" id="ARBA00022705"/>
    </source>
</evidence>
<feature type="domain" description="DNA-directed DNA polymerase family A palm" evidence="5">
    <location>
        <begin position="342"/>
        <end position="534"/>
    </location>
</feature>
<reference evidence="7" key="1">
    <citation type="journal article" date="2019" name="Int. J. Syst. Evol. Microbiol.">
        <title>The Global Catalogue of Microorganisms (GCM) 10K type strain sequencing project: providing services to taxonomists for standard genome sequencing and annotation.</title>
        <authorList>
            <consortium name="The Broad Institute Genomics Platform"/>
            <consortium name="The Broad Institute Genome Sequencing Center for Infectious Disease"/>
            <person name="Wu L."/>
            <person name="Ma J."/>
        </authorList>
    </citation>
    <scope>NUCLEOTIDE SEQUENCE [LARGE SCALE GENOMIC DNA]</scope>
    <source>
        <strain evidence="7">JCM 15591</strain>
    </source>
</reference>
<dbReference type="PRINTS" id="PR00868">
    <property type="entry name" value="DNAPOLI"/>
</dbReference>
<dbReference type="InterPro" id="IPR001098">
    <property type="entry name" value="DNA-dir_DNA_pol_A_palm_dom"/>
</dbReference>
<dbReference type="SUPFAM" id="SSF56672">
    <property type="entry name" value="DNA/RNA polymerases"/>
    <property type="match status" value="1"/>
</dbReference>
<keyword evidence="3" id="KW-0235">DNA replication</keyword>
<dbReference type="EC" id="2.7.7.7" evidence="2"/>
<sequence length="618" mass="68059">MSTLYLDLETADADRLWDHGPGFVRLAGYAIGTGPVVTTTDIAAVVRLIEQADHVVGHNILGFDLLALERYHGLDLARLVREDRVVDTLLVARQNDPPVSGKADSRRYNLDAVCRRVLGEGKVADDSGSLLKALARQCRGYDLIPVDHPDYVRYLVQDVDLVRGLAEHLVVDDYVRREHRLMWRLHHITKVGFRVDVDLVQRSIDEREARVVASKRALSRRYGLPTDGAKPHTTTAGKAALERAFTDLGIEPPRTAKGGLATGKEALADLEAQHPDHAGLIDLCRTLRALNGERSTARTIHDHTGPDGRVHPTVAAVQATGRISITHPGLSVMGKRDRTNVGERCMLLPDPGHVLITADLAQIDARAMAVHCQDPAYIAALEPGKDMHDEMAAAIFGEADWDRTSGHHPRRGDAKAITHATSYGMGATALAGHAGISLADAERQLATLDLRFPKLASFKEAIRHEAAGQVVRSAFGRWMRVRPGKEYTQAPAFVGQGTARDLMMEGVLRLPEWLLPCLRAIVHDEIVLSVPECRAEEAEAAVLRALQFEYRITPDALAVPVLAEAGDRGRDWADCYRSEKRAWPEVARDHRDQPECEDVDCTWHKTTSNTTEKKENAA</sequence>
<evidence type="ECO:0000256" key="2">
    <source>
        <dbReference type="ARBA" id="ARBA00012417"/>
    </source>
</evidence>
<name>A0ABP4X4A1_9MICO</name>